<evidence type="ECO:0000313" key="1">
    <source>
        <dbReference type="EMBL" id="KAG0436413.1"/>
    </source>
</evidence>
<gene>
    <name evidence="1" type="ORF">HPB47_017956</name>
</gene>
<accession>A0AC60QM01</accession>
<organism evidence="1 2">
    <name type="scientific">Ixodes persulcatus</name>
    <name type="common">Taiga tick</name>
    <dbReference type="NCBI Taxonomy" id="34615"/>
    <lineage>
        <taxon>Eukaryota</taxon>
        <taxon>Metazoa</taxon>
        <taxon>Ecdysozoa</taxon>
        <taxon>Arthropoda</taxon>
        <taxon>Chelicerata</taxon>
        <taxon>Arachnida</taxon>
        <taxon>Acari</taxon>
        <taxon>Parasitiformes</taxon>
        <taxon>Ixodida</taxon>
        <taxon>Ixodoidea</taxon>
        <taxon>Ixodidae</taxon>
        <taxon>Ixodinae</taxon>
        <taxon>Ixodes</taxon>
    </lineage>
</organism>
<evidence type="ECO:0000313" key="2">
    <source>
        <dbReference type="Proteomes" id="UP000805193"/>
    </source>
</evidence>
<protein>
    <submittedName>
        <fullName evidence="1">Uncharacterized protein</fullName>
    </submittedName>
</protein>
<dbReference type="Proteomes" id="UP000805193">
    <property type="component" value="Unassembled WGS sequence"/>
</dbReference>
<comment type="caution">
    <text evidence="1">The sequence shown here is derived from an EMBL/GenBank/DDBJ whole genome shotgun (WGS) entry which is preliminary data.</text>
</comment>
<sequence length="133" mass="15306">MPAVCAAVGCFNSSRRDSPFHVHAFPADPGVAKLWVSAIQRDNFKPSKWSVLCSAHFTADAYEDKVWLMKNMGMDYKPRLKRDAVPTLFSHKRRQAERTPGAFAKRRRMESFSLYRLDPPQAALLLYKHRQSH</sequence>
<dbReference type="EMBL" id="JABSTQ010006969">
    <property type="protein sequence ID" value="KAG0436413.1"/>
    <property type="molecule type" value="Genomic_DNA"/>
</dbReference>
<keyword evidence="2" id="KW-1185">Reference proteome</keyword>
<reference evidence="1 2" key="1">
    <citation type="journal article" date="2020" name="Cell">
        <title>Large-Scale Comparative Analyses of Tick Genomes Elucidate Their Genetic Diversity and Vector Capacities.</title>
        <authorList>
            <consortium name="Tick Genome and Microbiome Consortium (TIGMIC)"/>
            <person name="Jia N."/>
            <person name="Wang J."/>
            <person name="Shi W."/>
            <person name="Du L."/>
            <person name="Sun Y."/>
            <person name="Zhan W."/>
            <person name="Jiang J.F."/>
            <person name="Wang Q."/>
            <person name="Zhang B."/>
            <person name="Ji P."/>
            <person name="Bell-Sakyi L."/>
            <person name="Cui X.M."/>
            <person name="Yuan T.T."/>
            <person name="Jiang B.G."/>
            <person name="Yang W.F."/>
            <person name="Lam T.T."/>
            <person name="Chang Q.C."/>
            <person name="Ding S.J."/>
            <person name="Wang X.J."/>
            <person name="Zhu J.G."/>
            <person name="Ruan X.D."/>
            <person name="Zhao L."/>
            <person name="Wei J.T."/>
            <person name="Ye R.Z."/>
            <person name="Que T.C."/>
            <person name="Du C.H."/>
            <person name="Zhou Y.H."/>
            <person name="Cheng J.X."/>
            <person name="Dai P.F."/>
            <person name="Guo W.B."/>
            <person name="Han X.H."/>
            <person name="Huang E.J."/>
            <person name="Li L.F."/>
            <person name="Wei W."/>
            <person name="Gao Y.C."/>
            <person name="Liu J.Z."/>
            <person name="Shao H.Z."/>
            <person name="Wang X."/>
            <person name="Wang C.C."/>
            <person name="Yang T.C."/>
            <person name="Huo Q.B."/>
            <person name="Li W."/>
            <person name="Chen H.Y."/>
            <person name="Chen S.E."/>
            <person name="Zhou L.G."/>
            <person name="Ni X.B."/>
            <person name="Tian J.H."/>
            <person name="Sheng Y."/>
            <person name="Liu T."/>
            <person name="Pan Y.S."/>
            <person name="Xia L.Y."/>
            <person name="Li J."/>
            <person name="Zhao F."/>
            <person name="Cao W.C."/>
        </authorList>
    </citation>
    <scope>NUCLEOTIDE SEQUENCE [LARGE SCALE GENOMIC DNA]</scope>
    <source>
        <strain evidence="1">Iper-2018</strain>
    </source>
</reference>
<proteinExistence type="predicted"/>
<name>A0AC60QM01_IXOPE</name>